<gene>
    <name evidence="2" type="ORF">ACFSDE_07950</name>
</gene>
<evidence type="ECO:0000313" key="3">
    <source>
        <dbReference type="Proteomes" id="UP001597351"/>
    </source>
</evidence>
<evidence type="ECO:0000313" key="2">
    <source>
        <dbReference type="EMBL" id="MFD1946720.1"/>
    </source>
</evidence>
<dbReference type="Pfam" id="PF01814">
    <property type="entry name" value="Hemerythrin"/>
    <property type="match status" value="1"/>
</dbReference>
<dbReference type="Gene3D" id="1.20.120.520">
    <property type="entry name" value="nmb1532 protein domain like"/>
    <property type="match status" value="1"/>
</dbReference>
<accession>A0ABW4TLE4</accession>
<keyword evidence="3" id="KW-1185">Reference proteome</keyword>
<dbReference type="Proteomes" id="UP001597351">
    <property type="component" value="Unassembled WGS sequence"/>
</dbReference>
<dbReference type="InterPro" id="IPR012312">
    <property type="entry name" value="Hemerythrin-like"/>
</dbReference>
<proteinExistence type="predicted"/>
<reference evidence="3" key="1">
    <citation type="journal article" date="2019" name="Int. J. Syst. Evol. Microbiol.">
        <title>The Global Catalogue of Microorganisms (GCM) 10K type strain sequencing project: providing services to taxonomists for standard genome sequencing and annotation.</title>
        <authorList>
            <consortium name="The Broad Institute Genomics Platform"/>
            <consortium name="The Broad Institute Genome Sequencing Center for Infectious Disease"/>
            <person name="Wu L."/>
            <person name="Ma J."/>
        </authorList>
    </citation>
    <scope>NUCLEOTIDE SEQUENCE [LARGE SCALE GENOMIC DNA]</scope>
    <source>
        <strain evidence="3">CGMCC 1.12477</strain>
    </source>
</reference>
<sequence length="238" mass="26448">MTTTTPTTQLDLPGQAHVATGPHDMNGMYLMHHAFRRDLRRLQSAVRGTPVGDAATWAALTRRWGRFTDVLHHHHSAEDDAVWPVLLRRVDERGDARARATLEAMEAEHDAIDPALRSCTDGFAAMVAHPCEDHRNALDVHVTAFRESLLEHLSHEESGALPVYQSVVTAEDNVAIEKALERAYPARLMPFLLPWLAEGLPEEGTRCLREIAGPVLSLLLTVLGGSFRKGERRAFHHA</sequence>
<evidence type="ECO:0000259" key="1">
    <source>
        <dbReference type="Pfam" id="PF01814"/>
    </source>
</evidence>
<comment type="caution">
    <text evidence="2">The sequence shown here is derived from an EMBL/GenBank/DDBJ whole genome shotgun (WGS) entry which is preliminary data.</text>
</comment>
<protein>
    <submittedName>
        <fullName evidence="2">Hemerythrin domain-containing protein</fullName>
    </submittedName>
</protein>
<feature type="domain" description="Hemerythrin-like" evidence="1">
    <location>
        <begin position="28"/>
        <end position="163"/>
    </location>
</feature>
<dbReference type="RefSeq" id="WP_343917134.1">
    <property type="nucleotide sequence ID" value="NZ_BAAAJT010000002.1"/>
</dbReference>
<dbReference type="CDD" id="cd12108">
    <property type="entry name" value="Hr-like"/>
    <property type="match status" value="1"/>
</dbReference>
<dbReference type="EMBL" id="JBHUGD010000003">
    <property type="protein sequence ID" value="MFD1946720.1"/>
    <property type="molecule type" value="Genomic_DNA"/>
</dbReference>
<name>A0ABW4TLE4_9ACTN</name>
<organism evidence="2 3">
    <name type="scientific">Nocardioides aestuarii</name>
    <dbReference type="NCBI Taxonomy" id="252231"/>
    <lineage>
        <taxon>Bacteria</taxon>
        <taxon>Bacillati</taxon>
        <taxon>Actinomycetota</taxon>
        <taxon>Actinomycetes</taxon>
        <taxon>Propionibacteriales</taxon>
        <taxon>Nocardioidaceae</taxon>
        <taxon>Nocardioides</taxon>
    </lineage>
</organism>